<dbReference type="OrthoDB" id="3545468at2759"/>
<proteinExistence type="predicted"/>
<accession>A0A4Q4SX53</accession>
<comment type="caution">
    <text evidence="2">The sequence shown here is derived from an EMBL/GenBank/DDBJ whole genome shotgun (WGS) entry which is preliminary data.</text>
</comment>
<feature type="signal peptide" evidence="1">
    <location>
        <begin position="1"/>
        <end position="23"/>
    </location>
</feature>
<gene>
    <name evidence="2" type="ORF">DL764_008599</name>
</gene>
<evidence type="ECO:0000256" key="1">
    <source>
        <dbReference type="SAM" id="SignalP"/>
    </source>
</evidence>
<keyword evidence="3" id="KW-1185">Reference proteome</keyword>
<reference evidence="2 3" key="1">
    <citation type="submission" date="2018-06" db="EMBL/GenBank/DDBJ databases">
        <title>Complete Genomes of Monosporascus.</title>
        <authorList>
            <person name="Robinson A.J."/>
            <person name="Natvig D.O."/>
        </authorList>
    </citation>
    <scope>NUCLEOTIDE SEQUENCE [LARGE SCALE GENOMIC DNA]</scope>
    <source>
        <strain evidence="2 3">CBS 110550</strain>
    </source>
</reference>
<name>A0A4Q4SX53_9PEZI</name>
<dbReference type="AlphaFoldDB" id="A0A4Q4SX53"/>
<dbReference type="EMBL" id="QJNU01000697">
    <property type="protein sequence ID" value="RYO89305.1"/>
    <property type="molecule type" value="Genomic_DNA"/>
</dbReference>
<evidence type="ECO:0000313" key="3">
    <source>
        <dbReference type="Proteomes" id="UP000293360"/>
    </source>
</evidence>
<feature type="chain" id="PRO_5020739983" description="Ubiquitin 3 binding protein But2 C-terminal domain-containing protein" evidence="1">
    <location>
        <begin position="24"/>
        <end position="217"/>
    </location>
</feature>
<keyword evidence="1" id="KW-0732">Signal</keyword>
<evidence type="ECO:0000313" key="2">
    <source>
        <dbReference type="EMBL" id="RYO89305.1"/>
    </source>
</evidence>
<organism evidence="2 3">
    <name type="scientific">Monosporascus ibericus</name>
    <dbReference type="NCBI Taxonomy" id="155417"/>
    <lineage>
        <taxon>Eukaryota</taxon>
        <taxon>Fungi</taxon>
        <taxon>Dikarya</taxon>
        <taxon>Ascomycota</taxon>
        <taxon>Pezizomycotina</taxon>
        <taxon>Sordariomycetes</taxon>
        <taxon>Xylariomycetidae</taxon>
        <taxon>Xylariales</taxon>
        <taxon>Xylariales incertae sedis</taxon>
        <taxon>Monosporascus</taxon>
    </lineage>
</organism>
<evidence type="ECO:0008006" key="4">
    <source>
        <dbReference type="Google" id="ProtNLM"/>
    </source>
</evidence>
<sequence length="217" mass="23366">MFRAGGMSRTAALSMLLAWTASAVPNVTVEPLVDSCASYPNYDDSTGQAGPWSAIADSTDTDVDGFGFVPVYASPVGDGARWGFITIPTKPPAKEVSMRCANGALQAQLDMRSLGIRWQDLVAAGTSNEAAFGFGFPDLPDPNRRLEPYAHVDLNGVRQPGVFVGSENVTTWGFNYQNNKEAGEYYFLRLLTPGSENPATGRPLNDGEFTGFIKIRD</sequence>
<dbReference type="Proteomes" id="UP000293360">
    <property type="component" value="Unassembled WGS sequence"/>
</dbReference>
<protein>
    <recommendedName>
        <fullName evidence="4">Ubiquitin 3 binding protein But2 C-terminal domain-containing protein</fullName>
    </recommendedName>
</protein>